<comment type="similarity">
    <text evidence="1">Belongs to the LysR transcriptional regulatory family.</text>
</comment>
<protein>
    <submittedName>
        <fullName evidence="6">LysR substrate-binding domain-containing protein</fullName>
    </submittedName>
</protein>
<evidence type="ECO:0000259" key="5">
    <source>
        <dbReference type="PROSITE" id="PS50931"/>
    </source>
</evidence>
<sequence length="304" mass="32902">MPPFTLRQLEYFRAVAETGTFSGAATRMFVSQSAIASAIGDLESALGVQLCTRKRSSGIGLTPSGVQFLEKARALLRQADDVTHAAHHGDGLLAGAINIGCYATLAATVLPALLDEFSAQHPQSQLNFVDGTMEELMPLLEQGRLDFVITYRISLQLGLQQMALYDTAVHALLPANHPLAHAPTVSLHDLADDPLILLNIPPSGRHTLDMLASANIRPLVRHTTTNFELARSLVGRGLGYCLLVQKPEIDLTYEGLPVVAKPISPEFSREQVVLVWPDGMELSARARICAEFARATLGRAQPPR</sequence>
<feature type="domain" description="HTH lysR-type" evidence="5">
    <location>
        <begin position="4"/>
        <end position="62"/>
    </location>
</feature>
<gene>
    <name evidence="6" type="ORF">GCM10022381_25960</name>
</gene>
<dbReference type="Gene3D" id="3.40.190.10">
    <property type="entry name" value="Periplasmic binding protein-like II"/>
    <property type="match status" value="2"/>
</dbReference>
<evidence type="ECO:0000256" key="1">
    <source>
        <dbReference type="ARBA" id="ARBA00009437"/>
    </source>
</evidence>
<dbReference type="InterPro" id="IPR000847">
    <property type="entry name" value="LysR_HTH_N"/>
</dbReference>
<dbReference type="PRINTS" id="PR00039">
    <property type="entry name" value="HTHLYSR"/>
</dbReference>
<dbReference type="SUPFAM" id="SSF46785">
    <property type="entry name" value="Winged helix' DNA-binding domain"/>
    <property type="match status" value="1"/>
</dbReference>
<dbReference type="PANTHER" id="PTHR30346:SF0">
    <property type="entry name" value="HCA OPERON TRANSCRIPTIONAL ACTIVATOR HCAR"/>
    <property type="match status" value="1"/>
</dbReference>
<reference evidence="7" key="1">
    <citation type="journal article" date="2019" name="Int. J. Syst. Evol. Microbiol.">
        <title>The Global Catalogue of Microorganisms (GCM) 10K type strain sequencing project: providing services to taxonomists for standard genome sequencing and annotation.</title>
        <authorList>
            <consortium name="The Broad Institute Genomics Platform"/>
            <consortium name="The Broad Institute Genome Sequencing Center for Infectious Disease"/>
            <person name="Wu L."/>
            <person name="Ma J."/>
        </authorList>
    </citation>
    <scope>NUCLEOTIDE SEQUENCE [LARGE SCALE GENOMIC DNA]</scope>
    <source>
        <strain evidence="7">JCM 17021</strain>
    </source>
</reference>
<dbReference type="InterPro" id="IPR036390">
    <property type="entry name" value="WH_DNA-bd_sf"/>
</dbReference>
<evidence type="ECO:0000256" key="3">
    <source>
        <dbReference type="ARBA" id="ARBA00023125"/>
    </source>
</evidence>
<dbReference type="EMBL" id="BAABCN010000007">
    <property type="protein sequence ID" value="GAA3882502.1"/>
    <property type="molecule type" value="Genomic_DNA"/>
</dbReference>
<dbReference type="Pfam" id="PF03466">
    <property type="entry name" value="LysR_substrate"/>
    <property type="match status" value="1"/>
</dbReference>
<organism evidence="6 7">
    <name type="scientific">Leifsonia kafniensis</name>
    <dbReference type="NCBI Taxonomy" id="475957"/>
    <lineage>
        <taxon>Bacteria</taxon>
        <taxon>Bacillati</taxon>
        <taxon>Actinomycetota</taxon>
        <taxon>Actinomycetes</taxon>
        <taxon>Micrococcales</taxon>
        <taxon>Microbacteriaceae</taxon>
        <taxon>Leifsonia</taxon>
    </lineage>
</organism>
<keyword evidence="4" id="KW-0804">Transcription</keyword>
<keyword evidence="2" id="KW-0805">Transcription regulation</keyword>
<dbReference type="Pfam" id="PF00126">
    <property type="entry name" value="HTH_1"/>
    <property type="match status" value="1"/>
</dbReference>
<evidence type="ECO:0000313" key="7">
    <source>
        <dbReference type="Proteomes" id="UP001501803"/>
    </source>
</evidence>
<dbReference type="PANTHER" id="PTHR30346">
    <property type="entry name" value="TRANSCRIPTIONAL DUAL REGULATOR HCAR-RELATED"/>
    <property type="match status" value="1"/>
</dbReference>
<dbReference type="Gene3D" id="1.10.10.10">
    <property type="entry name" value="Winged helix-like DNA-binding domain superfamily/Winged helix DNA-binding domain"/>
    <property type="match status" value="1"/>
</dbReference>
<evidence type="ECO:0000256" key="4">
    <source>
        <dbReference type="ARBA" id="ARBA00023163"/>
    </source>
</evidence>
<keyword evidence="3" id="KW-0238">DNA-binding</keyword>
<dbReference type="PROSITE" id="PS50931">
    <property type="entry name" value="HTH_LYSR"/>
    <property type="match status" value="1"/>
</dbReference>
<proteinExistence type="inferred from homology"/>
<accession>A0ABP7KNL0</accession>
<name>A0ABP7KNL0_9MICO</name>
<evidence type="ECO:0000313" key="6">
    <source>
        <dbReference type="EMBL" id="GAA3882502.1"/>
    </source>
</evidence>
<evidence type="ECO:0000256" key="2">
    <source>
        <dbReference type="ARBA" id="ARBA00023015"/>
    </source>
</evidence>
<dbReference type="RefSeq" id="WP_345067292.1">
    <property type="nucleotide sequence ID" value="NZ_BAABCN010000007.1"/>
</dbReference>
<dbReference type="Proteomes" id="UP001501803">
    <property type="component" value="Unassembled WGS sequence"/>
</dbReference>
<keyword evidence="7" id="KW-1185">Reference proteome</keyword>
<dbReference type="SUPFAM" id="SSF53850">
    <property type="entry name" value="Periplasmic binding protein-like II"/>
    <property type="match status" value="1"/>
</dbReference>
<comment type="caution">
    <text evidence="6">The sequence shown here is derived from an EMBL/GenBank/DDBJ whole genome shotgun (WGS) entry which is preliminary data.</text>
</comment>
<dbReference type="InterPro" id="IPR005119">
    <property type="entry name" value="LysR_subst-bd"/>
</dbReference>
<dbReference type="InterPro" id="IPR036388">
    <property type="entry name" value="WH-like_DNA-bd_sf"/>
</dbReference>